<dbReference type="InterPro" id="IPR005881">
    <property type="entry name" value="Ser_O-AcTrfase"/>
</dbReference>
<dbReference type="SUPFAM" id="SSF51161">
    <property type="entry name" value="Trimeric LpxA-like enzymes"/>
    <property type="match status" value="1"/>
</dbReference>
<evidence type="ECO:0000256" key="3">
    <source>
        <dbReference type="PIRNR" id="PIRNR000441"/>
    </source>
</evidence>
<evidence type="ECO:0000256" key="2">
    <source>
        <dbReference type="ARBA" id="ARBA00023315"/>
    </source>
</evidence>
<dbReference type="CDD" id="cd03354">
    <property type="entry name" value="LbH_SAT"/>
    <property type="match status" value="1"/>
</dbReference>
<dbReference type="AlphaFoldDB" id="A0A6L3Y9H8"/>
<gene>
    <name evidence="4" type="ORF">F9C29_02840</name>
</gene>
<evidence type="ECO:0000313" key="4">
    <source>
        <dbReference type="EMBL" id="KAB2529010.1"/>
    </source>
</evidence>
<proteinExistence type="inferred from homology"/>
<dbReference type="Proteomes" id="UP000476281">
    <property type="component" value="Unassembled WGS sequence"/>
</dbReference>
<dbReference type="GO" id="GO:0005737">
    <property type="term" value="C:cytoplasm"/>
    <property type="evidence" value="ECO:0007669"/>
    <property type="project" value="InterPro"/>
</dbReference>
<reference evidence="4 5" key="1">
    <citation type="submission" date="2019-09" db="EMBL/GenBank/DDBJ databases">
        <title>Reversal of blaTEM antimicrobial resistance by CRISPR-Cas9 in clinical E. coli and other Enterobacteriaceae strains.</title>
        <authorList>
            <person name="Tagliaferri T."/>
            <person name="Guimaraes N."/>
            <person name="Pereira M."/>
            <person name="Felicori L."/>
            <person name="Horz H.-P."/>
            <person name="Santos S."/>
            <person name="Mendes T."/>
        </authorList>
    </citation>
    <scope>NUCLEOTIDE SEQUENCE [LARGE SCALE GENOMIC DNA]</scope>
    <source>
        <strain evidence="4 5">E2_blaTEM_MG</strain>
    </source>
</reference>
<dbReference type="RefSeq" id="WP_063438884.1">
    <property type="nucleotide sequence ID" value="NZ_CP175625.1"/>
</dbReference>
<dbReference type="PIRSF" id="PIRSF000441">
    <property type="entry name" value="CysE"/>
    <property type="match status" value="1"/>
</dbReference>
<dbReference type="InterPro" id="IPR045304">
    <property type="entry name" value="LbH_SAT"/>
</dbReference>
<dbReference type="EMBL" id="WBSZ01000033">
    <property type="protein sequence ID" value="KAB2529010.1"/>
    <property type="molecule type" value="Genomic_DNA"/>
</dbReference>
<dbReference type="InterPro" id="IPR011004">
    <property type="entry name" value="Trimer_LpxA-like_sf"/>
</dbReference>
<dbReference type="GO" id="GO:0009001">
    <property type="term" value="F:serine O-acetyltransferase activity"/>
    <property type="evidence" value="ECO:0007669"/>
    <property type="project" value="InterPro"/>
</dbReference>
<name>A0A6L3Y9H8_9ENTR</name>
<dbReference type="GO" id="GO:0006535">
    <property type="term" value="P:cysteine biosynthetic process from serine"/>
    <property type="evidence" value="ECO:0007669"/>
    <property type="project" value="InterPro"/>
</dbReference>
<evidence type="ECO:0000313" key="5">
    <source>
        <dbReference type="Proteomes" id="UP000476281"/>
    </source>
</evidence>
<dbReference type="Gene3D" id="2.160.10.10">
    <property type="entry name" value="Hexapeptide repeat proteins"/>
    <property type="match status" value="1"/>
</dbReference>
<comment type="caution">
    <text evidence="4">The sequence shown here is derived from an EMBL/GenBank/DDBJ whole genome shotgun (WGS) entry which is preliminary data.</text>
</comment>
<sequence>MSNQLSKCHLRECLQAEVMKSDKKFSWSRVLHKALKCPERRFNFWWRIASYLYSTDVKWKKQLARRINRKLVQKYNTEIQLPATIAPGLHITHFTSVVINGCVIIGRNFKIRHNCTIGIGGGIKNEGSNPRITIGDNVDLGVGTSIIGNNLTIGSNVTIGAMTFVNKDIPDNTVAYNEKKLILKFRHS</sequence>
<dbReference type="EC" id="2.3.1.-" evidence="3"/>
<keyword evidence="2 3" id="KW-0012">Acyltransferase</keyword>
<dbReference type="PANTHER" id="PTHR42811">
    <property type="entry name" value="SERINE ACETYLTRANSFERASE"/>
    <property type="match status" value="1"/>
</dbReference>
<accession>A0A6L3Y9H8</accession>
<evidence type="ECO:0000256" key="1">
    <source>
        <dbReference type="ARBA" id="ARBA00022679"/>
    </source>
</evidence>
<comment type="similarity">
    <text evidence="3">Belongs to the transferase hexapeptide repeat family.</text>
</comment>
<keyword evidence="1 3" id="KW-0808">Transferase</keyword>
<organism evidence="4 5">
    <name type="scientific">Enterobacter hormaechei</name>
    <dbReference type="NCBI Taxonomy" id="158836"/>
    <lineage>
        <taxon>Bacteria</taxon>
        <taxon>Pseudomonadati</taxon>
        <taxon>Pseudomonadota</taxon>
        <taxon>Gammaproteobacteria</taxon>
        <taxon>Enterobacterales</taxon>
        <taxon>Enterobacteriaceae</taxon>
        <taxon>Enterobacter</taxon>
        <taxon>Enterobacter cloacae complex</taxon>
    </lineage>
</organism>
<protein>
    <recommendedName>
        <fullName evidence="3">Acetyltransferase</fullName>
        <ecNumber evidence="3">2.3.1.-</ecNumber>
    </recommendedName>
</protein>